<gene>
    <name evidence="1" type="ORF">RPERSI_LOCUS12620</name>
</gene>
<organism evidence="1 2">
    <name type="scientific">Racocetra persica</name>
    <dbReference type="NCBI Taxonomy" id="160502"/>
    <lineage>
        <taxon>Eukaryota</taxon>
        <taxon>Fungi</taxon>
        <taxon>Fungi incertae sedis</taxon>
        <taxon>Mucoromycota</taxon>
        <taxon>Glomeromycotina</taxon>
        <taxon>Glomeromycetes</taxon>
        <taxon>Diversisporales</taxon>
        <taxon>Gigasporaceae</taxon>
        <taxon>Racocetra</taxon>
    </lineage>
</organism>
<evidence type="ECO:0000313" key="2">
    <source>
        <dbReference type="Proteomes" id="UP000789920"/>
    </source>
</evidence>
<accession>A0ACA9Q4L0</accession>
<comment type="caution">
    <text evidence="1">The sequence shown here is derived from an EMBL/GenBank/DDBJ whole genome shotgun (WGS) entry which is preliminary data.</text>
</comment>
<feature type="non-terminal residue" evidence="1">
    <location>
        <position position="1"/>
    </location>
</feature>
<evidence type="ECO:0000313" key="1">
    <source>
        <dbReference type="EMBL" id="CAG8735601.1"/>
    </source>
</evidence>
<dbReference type="EMBL" id="CAJVQC010027169">
    <property type="protein sequence ID" value="CAG8735601.1"/>
    <property type="molecule type" value="Genomic_DNA"/>
</dbReference>
<sequence length="140" mass="15810">KKFITDQKKRTHRIGRAVIKEIRGGTEEHPEGLGTQAIKLLFELNLQTGTFIQVTKIDIKSCYANIMRDYPLPCGSPELVTDPVMIEQKLKEGREGFVSFYARQDAVIKNNQIPFLPDSDDGKANYIIKTSESSLIKKVV</sequence>
<reference evidence="1" key="1">
    <citation type="submission" date="2021-06" db="EMBL/GenBank/DDBJ databases">
        <authorList>
            <person name="Kallberg Y."/>
            <person name="Tangrot J."/>
            <person name="Rosling A."/>
        </authorList>
    </citation>
    <scope>NUCLEOTIDE SEQUENCE</scope>
    <source>
        <strain evidence="1">MA461A</strain>
    </source>
</reference>
<keyword evidence="2" id="KW-1185">Reference proteome</keyword>
<dbReference type="Proteomes" id="UP000789920">
    <property type="component" value="Unassembled WGS sequence"/>
</dbReference>
<name>A0ACA9Q4L0_9GLOM</name>
<proteinExistence type="predicted"/>
<protein>
    <submittedName>
        <fullName evidence="1">22336_t:CDS:1</fullName>
    </submittedName>
</protein>